<organism evidence="2 3">
    <name type="scientific">Planotetraspora silvatica</name>
    <dbReference type="NCBI Taxonomy" id="234614"/>
    <lineage>
        <taxon>Bacteria</taxon>
        <taxon>Bacillati</taxon>
        <taxon>Actinomycetota</taxon>
        <taxon>Actinomycetes</taxon>
        <taxon>Streptosporangiales</taxon>
        <taxon>Streptosporangiaceae</taxon>
        <taxon>Planotetraspora</taxon>
    </lineage>
</organism>
<evidence type="ECO:0000313" key="3">
    <source>
        <dbReference type="Proteomes" id="UP000644610"/>
    </source>
</evidence>
<sequence>MWWAVPDEAVTSSLAAKIEWLIQNRWPADSSPPKNNVEAAAAISEATREDLSSTTVWKLRTGRADNPQLKTLKALSAFFGVPIGYFGDDEDAEATADRVAASSLVGESGLNREALRALVELSDGGRQLVADFIISAARLERGRRAEDL</sequence>
<reference evidence="2" key="1">
    <citation type="submission" date="2021-01" db="EMBL/GenBank/DDBJ databases">
        <title>Whole genome shotgun sequence of Planotetraspora silvatica NBRC 100141.</title>
        <authorList>
            <person name="Komaki H."/>
            <person name="Tamura T."/>
        </authorList>
    </citation>
    <scope>NUCLEOTIDE SEQUENCE</scope>
    <source>
        <strain evidence="2">NBRC 100141</strain>
    </source>
</reference>
<protein>
    <recommendedName>
        <fullName evidence="1">HTH cro/C1-type domain-containing protein</fullName>
    </recommendedName>
</protein>
<gene>
    <name evidence="2" type="ORF">Psi02_00030</name>
</gene>
<dbReference type="Gene3D" id="1.10.260.40">
    <property type="entry name" value="lambda repressor-like DNA-binding domains"/>
    <property type="match status" value="1"/>
</dbReference>
<evidence type="ECO:0000313" key="2">
    <source>
        <dbReference type="EMBL" id="GII43579.1"/>
    </source>
</evidence>
<dbReference type="PROSITE" id="PS50943">
    <property type="entry name" value="HTH_CROC1"/>
    <property type="match status" value="1"/>
</dbReference>
<accession>A0A8J3XJM9</accession>
<dbReference type="SUPFAM" id="SSF47413">
    <property type="entry name" value="lambda repressor-like DNA-binding domains"/>
    <property type="match status" value="1"/>
</dbReference>
<comment type="caution">
    <text evidence="2">The sequence shown here is derived from an EMBL/GenBank/DDBJ whole genome shotgun (WGS) entry which is preliminary data.</text>
</comment>
<dbReference type="EMBL" id="BOOQ01000001">
    <property type="protein sequence ID" value="GII43579.1"/>
    <property type="molecule type" value="Genomic_DNA"/>
</dbReference>
<dbReference type="AlphaFoldDB" id="A0A8J3XJM9"/>
<evidence type="ECO:0000259" key="1">
    <source>
        <dbReference type="PROSITE" id="PS50943"/>
    </source>
</evidence>
<dbReference type="GO" id="GO:0003677">
    <property type="term" value="F:DNA binding"/>
    <property type="evidence" value="ECO:0007669"/>
    <property type="project" value="InterPro"/>
</dbReference>
<name>A0A8J3XJM9_9ACTN</name>
<dbReference type="Proteomes" id="UP000644610">
    <property type="component" value="Unassembled WGS sequence"/>
</dbReference>
<feature type="domain" description="HTH cro/C1-type" evidence="1">
    <location>
        <begin position="50"/>
        <end position="86"/>
    </location>
</feature>
<proteinExistence type="predicted"/>
<dbReference type="InterPro" id="IPR010982">
    <property type="entry name" value="Lambda_DNA-bd_dom_sf"/>
</dbReference>
<keyword evidence="3" id="KW-1185">Reference proteome</keyword>
<dbReference type="InterPro" id="IPR001387">
    <property type="entry name" value="Cro/C1-type_HTH"/>
</dbReference>